<dbReference type="AlphaFoldDB" id="A0A4Y9Y8C1"/>
<gene>
    <name evidence="2" type="ORF">EVJ58_g6202</name>
</gene>
<dbReference type="Proteomes" id="UP000298390">
    <property type="component" value="Unassembled WGS sequence"/>
</dbReference>
<feature type="region of interest" description="Disordered" evidence="1">
    <location>
        <begin position="1"/>
        <end position="24"/>
    </location>
</feature>
<evidence type="ECO:0000256" key="1">
    <source>
        <dbReference type="SAM" id="MobiDB-lite"/>
    </source>
</evidence>
<evidence type="ECO:0000313" key="2">
    <source>
        <dbReference type="EMBL" id="TFY58776.1"/>
    </source>
</evidence>
<comment type="caution">
    <text evidence="2">The sequence shown here is derived from an EMBL/GenBank/DDBJ whole genome shotgun (WGS) entry which is preliminary data.</text>
</comment>
<feature type="compositionally biased region" description="Polar residues" evidence="1">
    <location>
        <begin position="1"/>
        <end position="16"/>
    </location>
</feature>
<name>A0A4Y9Y8C1_9APHY</name>
<dbReference type="EMBL" id="SEKV01000339">
    <property type="protein sequence ID" value="TFY58776.1"/>
    <property type="molecule type" value="Genomic_DNA"/>
</dbReference>
<proteinExistence type="predicted"/>
<sequence>MPPTPLQSADSSSHNANAPVFSPVTDAKTARERFNALFEIAPDKTMDDSKFETWAKYCCHAVHRARVFGIPEEEITPYVDRACAVLFGRFPPRGQEVPNRAKPFLQAGFDRLEQRLRAGLLRKPDVLSSDAVERTQGKRQEATKKRPRDEATTETTSTAATTTKISNATTVSMSTVTQPTSVASSKRSRREATPETQSELVMKDSPCDRCRKLNRTAEQCKLRRYQMTCDKCFQAMDECRFNGKRLPLGEGWERRSANEPPAQGVEVVPAKANVSSKAKPRTSKGAIATAESQSPSVYDDAKVAQALSPATSASVAAVAKHLSNTRAQDKHAAQDLEPEEVVVIQALRYEREVMRTRISHIEAAIEFNKQREIEITGIDWEKEKEKERQANLKRQSGSGNS</sequence>
<evidence type="ECO:0000313" key="3">
    <source>
        <dbReference type="Proteomes" id="UP000298390"/>
    </source>
</evidence>
<feature type="compositionally biased region" description="Basic and acidic residues" evidence="1">
    <location>
        <begin position="131"/>
        <end position="151"/>
    </location>
</feature>
<feature type="region of interest" description="Disordered" evidence="1">
    <location>
        <begin position="127"/>
        <end position="199"/>
    </location>
</feature>
<accession>A0A4Y9Y8C1</accession>
<reference evidence="2 3" key="1">
    <citation type="submission" date="2019-01" db="EMBL/GenBank/DDBJ databases">
        <title>Genome sequencing of the rare red list fungi Fomitopsis rosea.</title>
        <authorList>
            <person name="Buettner E."/>
            <person name="Kellner H."/>
        </authorList>
    </citation>
    <scope>NUCLEOTIDE SEQUENCE [LARGE SCALE GENOMIC DNA]</scope>
    <source>
        <strain evidence="2 3">DSM 105464</strain>
    </source>
</reference>
<organism evidence="2 3">
    <name type="scientific">Rhodofomes roseus</name>
    <dbReference type="NCBI Taxonomy" id="34475"/>
    <lineage>
        <taxon>Eukaryota</taxon>
        <taxon>Fungi</taxon>
        <taxon>Dikarya</taxon>
        <taxon>Basidiomycota</taxon>
        <taxon>Agaricomycotina</taxon>
        <taxon>Agaricomycetes</taxon>
        <taxon>Polyporales</taxon>
        <taxon>Rhodofomes</taxon>
    </lineage>
</organism>
<feature type="compositionally biased region" description="Polar residues" evidence="1">
    <location>
        <begin position="171"/>
        <end position="185"/>
    </location>
</feature>
<feature type="compositionally biased region" description="Low complexity" evidence="1">
    <location>
        <begin position="153"/>
        <end position="170"/>
    </location>
</feature>
<protein>
    <submittedName>
        <fullName evidence="2">Uncharacterized protein</fullName>
    </submittedName>
</protein>